<dbReference type="Proteomes" id="UP000005038">
    <property type="component" value="Unassembled WGS sequence"/>
</dbReference>
<reference evidence="2" key="1">
    <citation type="submission" date="2012-02" db="EMBL/GenBank/DDBJ databases">
        <title>Whole genome shotgun sequence of Gordonia otitidis NBRC 100426.</title>
        <authorList>
            <person name="Yoshida I."/>
            <person name="Hosoyama A."/>
            <person name="Tsuchikane K."/>
            <person name="Katsumata H."/>
            <person name="Yamazaki S."/>
            <person name="Fujita N."/>
        </authorList>
    </citation>
    <scope>NUCLEOTIDE SEQUENCE [LARGE SCALE GENOMIC DNA]</scope>
    <source>
        <strain evidence="2">NBRC 100426</strain>
    </source>
</reference>
<gene>
    <name evidence="2" type="ORF">GOOTI_160_00060</name>
</gene>
<accession>H5TPH4</accession>
<feature type="transmembrane region" description="Helical" evidence="1">
    <location>
        <begin position="117"/>
        <end position="139"/>
    </location>
</feature>
<evidence type="ECO:0000313" key="3">
    <source>
        <dbReference type="Proteomes" id="UP000005038"/>
    </source>
</evidence>
<comment type="caution">
    <text evidence="2">The sequence shown here is derived from an EMBL/GenBank/DDBJ whole genome shotgun (WGS) entry which is preliminary data.</text>
</comment>
<keyword evidence="1" id="KW-0812">Transmembrane</keyword>
<keyword evidence="1" id="KW-0472">Membrane</keyword>
<protein>
    <recommendedName>
        <fullName evidence="4">Anti-sigma-M factor RsmA</fullName>
    </recommendedName>
</protein>
<dbReference type="OrthoDB" id="4566632at2"/>
<name>H5TPH4_GORO1</name>
<proteinExistence type="predicted"/>
<evidence type="ECO:0008006" key="4">
    <source>
        <dbReference type="Google" id="ProtNLM"/>
    </source>
</evidence>
<sequence>MNQSYPEPPYSEELLADFHAGALPDDVTAHLRRRIADDPSALRVLAALDRTTDALQARPLEPVRVPGDVDAKITSTLAAIRAESVPAASHAAAHTSAEPVVDLAQRRRRRSPSRARIAAIVVGTAAAVALLVGVVTAALTTTDNAPDRGVQAQRSSASTAASGLDGVEKAAALSVLGKRAHAPFDSDAALRRCTAANGVPTSTPVLGSGEITVGGSTRAVILLGTGVAGRFDALVVDRDCDTGNPATVSRTRLGG</sequence>
<evidence type="ECO:0000256" key="1">
    <source>
        <dbReference type="SAM" id="Phobius"/>
    </source>
</evidence>
<dbReference type="STRING" id="1108044.GOOTI_160_00060"/>
<organism evidence="2 3">
    <name type="scientific">Gordonia otitidis (strain DSM 44809 / CCUG 52243 / JCM 12355 / NBRC 100426 / IFM 10032)</name>
    <dbReference type="NCBI Taxonomy" id="1108044"/>
    <lineage>
        <taxon>Bacteria</taxon>
        <taxon>Bacillati</taxon>
        <taxon>Actinomycetota</taxon>
        <taxon>Actinomycetes</taxon>
        <taxon>Mycobacteriales</taxon>
        <taxon>Gordoniaceae</taxon>
        <taxon>Gordonia</taxon>
    </lineage>
</organism>
<dbReference type="EMBL" id="BAFB01000160">
    <property type="protein sequence ID" value="GAB35382.1"/>
    <property type="molecule type" value="Genomic_DNA"/>
</dbReference>
<keyword evidence="3" id="KW-1185">Reference proteome</keyword>
<keyword evidence="1" id="KW-1133">Transmembrane helix</keyword>
<evidence type="ECO:0000313" key="2">
    <source>
        <dbReference type="EMBL" id="GAB35382.1"/>
    </source>
</evidence>
<dbReference type="AlphaFoldDB" id="H5TPH4"/>
<dbReference type="RefSeq" id="WP_007239604.1">
    <property type="nucleotide sequence ID" value="NZ_BAFB01000160.1"/>
</dbReference>